<dbReference type="InterPro" id="IPR001303">
    <property type="entry name" value="Aldolase_II/adducin_N"/>
</dbReference>
<dbReference type="PANTHER" id="PTHR10672:SF3">
    <property type="entry name" value="PROTEIN HU-LI TAI SHAO"/>
    <property type="match status" value="1"/>
</dbReference>
<comment type="caution">
    <text evidence="3">The sequence shown here is derived from an EMBL/GenBank/DDBJ whole genome shotgun (WGS) entry which is preliminary data.</text>
</comment>
<proteinExistence type="inferred from homology"/>
<dbReference type="OrthoDB" id="3238794at2759"/>
<dbReference type="Pfam" id="PF00596">
    <property type="entry name" value="Aldolase_II"/>
    <property type="match status" value="1"/>
</dbReference>
<dbReference type="Gene3D" id="3.40.225.10">
    <property type="entry name" value="Class II aldolase/adducin N-terminal domain"/>
    <property type="match status" value="1"/>
</dbReference>
<dbReference type="GO" id="GO:0005856">
    <property type="term" value="C:cytoskeleton"/>
    <property type="evidence" value="ECO:0007669"/>
    <property type="project" value="TreeGrafter"/>
</dbReference>
<evidence type="ECO:0000313" key="3">
    <source>
        <dbReference type="EMBL" id="KAA0187637.1"/>
    </source>
</evidence>
<dbReference type="PANTHER" id="PTHR10672">
    <property type="entry name" value="ADDUCIN"/>
    <property type="match status" value="1"/>
</dbReference>
<feature type="domain" description="Class II aldolase/adducin N-terminal" evidence="2">
    <location>
        <begin position="30"/>
        <end position="144"/>
    </location>
</feature>
<evidence type="ECO:0000256" key="1">
    <source>
        <dbReference type="ARBA" id="ARBA00006274"/>
    </source>
</evidence>
<keyword evidence="4" id="KW-1185">Reference proteome</keyword>
<name>A0A8E0RQG2_9TREM</name>
<gene>
    <name evidence="3" type="ORF">FBUS_09606</name>
</gene>
<dbReference type="GO" id="GO:0005886">
    <property type="term" value="C:plasma membrane"/>
    <property type="evidence" value="ECO:0007669"/>
    <property type="project" value="UniProtKB-SubCell"/>
</dbReference>
<dbReference type="Proteomes" id="UP000728185">
    <property type="component" value="Unassembled WGS sequence"/>
</dbReference>
<dbReference type="GO" id="GO:0014069">
    <property type="term" value="C:postsynaptic density"/>
    <property type="evidence" value="ECO:0007669"/>
    <property type="project" value="TreeGrafter"/>
</dbReference>
<reference evidence="3" key="1">
    <citation type="submission" date="2019-05" db="EMBL/GenBank/DDBJ databases">
        <title>Annotation for the trematode Fasciolopsis buski.</title>
        <authorList>
            <person name="Choi Y.-J."/>
        </authorList>
    </citation>
    <scope>NUCLEOTIDE SEQUENCE</scope>
    <source>
        <strain evidence="3">HT</strain>
        <tissue evidence="3">Whole worm</tissue>
    </source>
</reference>
<accession>A0A8E0RQG2</accession>
<sequence>MPVVPVSDVIACQRATYQRGERLVQWKPASFYHLIEIFGWNRRISDDITARVTRDEDGHLNNPLGLLYHEIIASSLPKVTLNGTIAERGTIGLGVDKRGQMLHAAVHEAHPDVRCVVHLNTPATITVSCTKTGLLPVSQVSLTIGETVLYDL</sequence>
<dbReference type="EMBL" id="LUCM01008988">
    <property type="protein sequence ID" value="KAA0187637.1"/>
    <property type="molecule type" value="Genomic_DNA"/>
</dbReference>
<dbReference type="AlphaFoldDB" id="A0A8E0RQG2"/>
<evidence type="ECO:0000313" key="4">
    <source>
        <dbReference type="Proteomes" id="UP000728185"/>
    </source>
</evidence>
<dbReference type="InterPro" id="IPR036409">
    <property type="entry name" value="Aldolase_II/adducin_N_sf"/>
</dbReference>
<organism evidence="3 4">
    <name type="scientific">Fasciolopsis buskii</name>
    <dbReference type="NCBI Taxonomy" id="27845"/>
    <lineage>
        <taxon>Eukaryota</taxon>
        <taxon>Metazoa</taxon>
        <taxon>Spiralia</taxon>
        <taxon>Lophotrochozoa</taxon>
        <taxon>Platyhelminthes</taxon>
        <taxon>Trematoda</taxon>
        <taxon>Digenea</taxon>
        <taxon>Plagiorchiida</taxon>
        <taxon>Echinostomata</taxon>
        <taxon>Echinostomatoidea</taxon>
        <taxon>Fasciolidae</taxon>
        <taxon>Fasciolopsis</taxon>
    </lineage>
</organism>
<dbReference type="SUPFAM" id="SSF53639">
    <property type="entry name" value="AraD/HMP-PK domain-like"/>
    <property type="match status" value="1"/>
</dbReference>
<protein>
    <submittedName>
        <fullName evidence="3">Alpha-adducin</fullName>
    </submittedName>
</protein>
<evidence type="ECO:0000259" key="2">
    <source>
        <dbReference type="Pfam" id="PF00596"/>
    </source>
</evidence>
<dbReference type="InterPro" id="IPR051017">
    <property type="entry name" value="Aldolase-II_Adducin_sf"/>
</dbReference>
<comment type="similarity">
    <text evidence="1">Belongs to the aldolase class II family. Adducin subfamily.</text>
</comment>
<dbReference type="GO" id="GO:0051015">
    <property type="term" value="F:actin filament binding"/>
    <property type="evidence" value="ECO:0007669"/>
    <property type="project" value="TreeGrafter"/>
</dbReference>